<evidence type="ECO:0000313" key="1">
    <source>
        <dbReference type="EMBL" id="CAJ0599281.1"/>
    </source>
</evidence>
<gene>
    <name evidence="1" type="ORF">CYNAS_LOCUS11264</name>
</gene>
<keyword evidence="2" id="KW-1185">Reference proteome</keyword>
<sequence>MLSVLIVRCAGFLRSYKRVGASTIYTDLLLELNDHQCDRVHFTHMSPIKHESSFALQALCIIRQIMYKNRLASLHAFHRMD</sequence>
<dbReference type="Proteomes" id="UP001176961">
    <property type="component" value="Unassembled WGS sequence"/>
</dbReference>
<evidence type="ECO:0000313" key="2">
    <source>
        <dbReference type="Proteomes" id="UP001176961"/>
    </source>
</evidence>
<name>A0AA36GVS8_CYLNA</name>
<comment type="caution">
    <text evidence="1">The sequence shown here is derived from an EMBL/GenBank/DDBJ whole genome shotgun (WGS) entry which is preliminary data.</text>
</comment>
<dbReference type="EMBL" id="CATQJL010000223">
    <property type="protein sequence ID" value="CAJ0599281.1"/>
    <property type="molecule type" value="Genomic_DNA"/>
</dbReference>
<organism evidence="1 2">
    <name type="scientific">Cylicocyclus nassatus</name>
    <name type="common">Nematode worm</name>
    <dbReference type="NCBI Taxonomy" id="53992"/>
    <lineage>
        <taxon>Eukaryota</taxon>
        <taxon>Metazoa</taxon>
        <taxon>Ecdysozoa</taxon>
        <taxon>Nematoda</taxon>
        <taxon>Chromadorea</taxon>
        <taxon>Rhabditida</taxon>
        <taxon>Rhabditina</taxon>
        <taxon>Rhabditomorpha</taxon>
        <taxon>Strongyloidea</taxon>
        <taxon>Strongylidae</taxon>
        <taxon>Cylicocyclus</taxon>
    </lineage>
</organism>
<accession>A0AA36GVS8</accession>
<dbReference type="AlphaFoldDB" id="A0AA36GVS8"/>
<protein>
    <submittedName>
        <fullName evidence="1">Uncharacterized protein</fullName>
    </submittedName>
</protein>
<proteinExistence type="predicted"/>
<reference evidence="1" key="1">
    <citation type="submission" date="2023-07" db="EMBL/GenBank/DDBJ databases">
        <authorList>
            <consortium name="CYATHOMIX"/>
        </authorList>
    </citation>
    <scope>NUCLEOTIDE SEQUENCE</scope>
    <source>
        <strain evidence="1">N/A</strain>
    </source>
</reference>